<reference evidence="1 2" key="1">
    <citation type="submission" date="2013-10" db="EMBL/GenBank/DDBJ databases">
        <title>The Genome Sequence of Acinetobacter brisouii CIP 110357.</title>
        <authorList>
            <consortium name="The Broad Institute Genomics Platform"/>
            <consortium name="The Broad Institute Genome Sequencing Center for Infectious Disease"/>
            <person name="Cerqueira G."/>
            <person name="Feldgarden M."/>
            <person name="Courvalin P."/>
            <person name="Grillot-Courvalin C."/>
            <person name="Clermont D."/>
            <person name="Rocha E."/>
            <person name="Yoon E.-J."/>
            <person name="Nemec A."/>
            <person name="Young S.K."/>
            <person name="Zeng Q."/>
            <person name="Gargeya S."/>
            <person name="Fitzgerald M."/>
            <person name="Abouelleil A."/>
            <person name="Alvarado L."/>
            <person name="Berlin A.M."/>
            <person name="Chapman S.B."/>
            <person name="Gainer-Dewar J."/>
            <person name="Goldberg J."/>
            <person name="Gnerre S."/>
            <person name="Griggs A."/>
            <person name="Gujja S."/>
            <person name="Hansen M."/>
            <person name="Howarth C."/>
            <person name="Imamovic A."/>
            <person name="Ireland A."/>
            <person name="Larimer J."/>
            <person name="McCowan C."/>
            <person name="Murphy C."/>
            <person name="Pearson M."/>
            <person name="Poon T.W."/>
            <person name="Priest M."/>
            <person name="Roberts A."/>
            <person name="Saif S."/>
            <person name="Shea T."/>
            <person name="Sykes S."/>
            <person name="Wortman J."/>
            <person name="Nusbaum C."/>
            <person name="Birren B."/>
        </authorList>
    </citation>
    <scope>NUCLEOTIDE SEQUENCE [LARGE SCALE GENOMIC DNA]</scope>
    <source>
        <strain evidence="1 2">CIP 110357</strain>
    </source>
</reference>
<evidence type="ECO:0000313" key="2">
    <source>
        <dbReference type="Proteomes" id="UP000018418"/>
    </source>
</evidence>
<sequence>MTKIDKEKPHSKIHRDLAKHTGGLWLCELNVITSMYKDGYPFNRIAETVCRDSCYVFAVIKRLIEKGELNERVKLRDRKKRIAGIGMGVAC</sequence>
<organism evidence="1 2">
    <name type="scientific">Acinetobacter brisouii CIP 110357</name>
    <dbReference type="NCBI Taxonomy" id="1341683"/>
    <lineage>
        <taxon>Bacteria</taxon>
        <taxon>Pseudomonadati</taxon>
        <taxon>Pseudomonadota</taxon>
        <taxon>Gammaproteobacteria</taxon>
        <taxon>Moraxellales</taxon>
        <taxon>Moraxellaceae</taxon>
        <taxon>Acinetobacter</taxon>
    </lineage>
</organism>
<comment type="caution">
    <text evidence="1">The sequence shown here is derived from an EMBL/GenBank/DDBJ whole genome shotgun (WGS) entry which is preliminary data.</text>
</comment>
<dbReference type="AlphaFoldDB" id="V2UFL1"/>
<dbReference type="RefSeq" id="WP_004904520.1">
    <property type="nucleotide sequence ID" value="NZ_BBTI01000016.1"/>
</dbReference>
<accession>V2UFL1</accession>
<dbReference type="HOGENOM" id="CLU_2420269_0_0_6"/>
<dbReference type="EMBL" id="AYEU01000015">
    <property type="protein sequence ID" value="ESK47480.1"/>
    <property type="molecule type" value="Genomic_DNA"/>
</dbReference>
<proteinExistence type="predicted"/>
<dbReference type="PATRIC" id="fig|1341683.3.peg.2923"/>
<gene>
    <name evidence="1" type="ORF">P255_02962</name>
</gene>
<dbReference type="Proteomes" id="UP000018418">
    <property type="component" value="Unassembled WGS sequence"/>
</dbReference>
<keyword evidence="2" id="KW-1185">Reference proteome</keyword>
<protein>
    <submittedName>
        <fullName evidence="1">Uncharacterized protein</fullName>
    </submittedName>
</protein>
<evidence type="ECO:0000313" key="1">
    <source>
        <dbReference type="EMBL" id="ESK47480.1"/>
    </source>
</evidence>
<name>V2UFL1_9GAMM</name>